<gene>
    <name evidence="2" type="ORF">B9G39_24110</name>
</gene>
<dbReference type="InterPro" id="IPR000835">
    <property type="entry name" value="HTH_MarR-typ"/>
</dbReference>
<dbReference type="PANTHER" id="PTHR33164:SF43">
    <property type="entry name" value="HTH-TYPE TRANSCRIPTIONAL REPRESSOR YETL"/>
    <property type="match status" value="1"/>
</dbReference>
<evidence type="ECO:0000259" key="1">
    <source>
        <dbReference type="PROSITE" id="PS50995"/>
    </source>
</evidence>
<organism evidence="2 3">
    <name type="scientific">Zooshikella ganghwensis</name>
    <dbReference type="NCBI Taxonomy" id="202772"/>
    <lineage>
        <taxon>Bacteria</taxon>
        <taxon>Pseudomonadati</taxon>
        <taxon>Pseudomonadota</taxon>
        <taxon>Gammaproteobacteria</taxon>
        <taxon>Oceanospirillales</taxon>
        <taxon>Zooshikellaceae</taxon>
        <taxon>Zooshikella</taxon>
    </lineage>
</organism>
<comment type="caution">
    <text evidence="2">The sequence shown here is derived from an EMBL/GenBank/DDBJ whole genome shotgun (WGS) entry which is preliminary data.</text>
</comment>
<accession>A0A4P9VV18</accession>
<name>A0A4P9VV18_9GAMM</name>
<dbReference type="Pfam" id="PF12802">
    <property type="entry name" value="MarR_2"/>
    <property type="match status" value="1"/>
</dbReference>
<sequence>MFFLKELPTRQMIQGYAKQHSMEIVDSVETALLMMRQASLLVRQIEAYFSDHDTSQLRFLILIVIDREPERDSLLVSEISDRIDVSRPVMTRTLQSMVDEKLIVMKADQSDRRGKQVSLTETGCKFLESVLPGYFDVICKFMMDLKK</sequence>
<dbReference type="Proteomes" id="UP000257039">
    <property type="component" value="Unassembled WGS sequence"/>
</dbReference>
<dbReference type="Gene3D" id="1.10.10.10">
    <property type="entry name" value="Winged helix-like DNA-binding domain superfamily/Winged helix DNA-binding domain"/>
    <property type="match status" value="1"/>
</dbReference>
<proteinExistence type="predicted"/>
<dbReference type="EMBL" id="NDXW01000001">
    <property type="protein sequence ID" value="RDH46284.1"/>
    <property type="molecule type" value="Genomic_DNA"/>
</dbReference>
<evidence type="ECO:0000313" key="2">
    <source>
        <dbReference type="EMBL" id="RDH46284.1"/>
    </source>
</evidence>
<dbReference type="RefSeq" id="WP_094789067.1">
    <property type="nucleotide sequence ID" value="NZ_NDXW01000001.1"/>
</dbReference>
<dbReference type="InterPro" id="IPR036388">
    <property type="entry name" value="WH-like_DNA-bd_sf"/>
</dbReference>
<dbReference type="GO" id="GO:0006950">
    <property type="term" value="P:response to stress"/>
    <property type="evidence" value="ECO:0007669"/>
    <property type="project" value="TreeGrafter"/>
</dbReference>
<dbReference type="SUPFAM" id="SSF46785">
    <property type="entry name" value="Winged helix' DNA-binding domain"/>
    <property type="match status" value="1"/>
</dbReference>
<dbReference type="PANTHER" id="PTHR33164">
    <property type="entry name" value="TRANSCRIPTIONAL REGULATOR, MARR FAMILY"/>
    <property type="match status" value="1"/>
</dbReference>
<feature type="domain" description="HTH marR-type" evidence="1">
    <location>
        <begin position="27"/>
        <end position="147"/>
    </location>
</feature>
<protein>
    <submittedName>
        <fullName evidence="2">MarR family transcriptional regulator</fullName>
    </submittedName>
</protein>
<dbReference type="SMART" id="SM00347">
    <property type="entry name" value="HTH_MARR"/>
    <property type="match status" value="1"/>
</dbReference>
<dbReference type="PROSITE" id="PS50995">
    <property type="entry name" value="HTH_MARR_2"/>
    <property type="match status" value="1"/>
</dbReference>
<dbReference type="InterPro" id="IPR039422">
    <property type="entry name" value="MarR/SlyA-like"/>
</dbReference>
<keyword evidence="3" id="KW-1185">Reference proteome</keyword>
<dbReference type="AlphaFoldDB" id="A0A4P9VV18"/>
<reference evidence="2 3" key="1">
    <citation type="submission" date="2017-04" db="EMBL/GenBank/DDBJ databases">
        <title>Draft genome sequence of Zooshikella ganghwensis VG4 isolated from Red Sea sediments.</title>
        <authorList>
            <person name="Rehman Z."/>
            <person name="Alam I."/>
            <person name="Kamau A."/>
            <person name="Bajic V."/>
            <person name="Leiknes T."/>
        </authorList>
    </citation>
    <scope>NUCLEOTIDE SEQUENCE [LARGE SCALE GENOMIC DNA]</scope>
    <source>
        <strain evidence="2 3">VG4</strain>
    </source>
</reference>
<dbReference type="InterPro" id="IPR036390">
    <property type="entry name" value="WH_DNA-bd_sf"/>
</dbReference>
<dbReference type="GO" id="GO:0003700">
    <property type="term" value="F:DNA-binding transcription factor activity"/>
    <property type="evidence" value="ECO:0007669"/>
    <property type="project" value="InterPro"/>
</dbReference>
<evidence type="ECO:0000313" key="3">
    <source>
        <dbReference type="Proteomes" id="UP000257039"/>
    </source>
</evidence>